<accession>A0A0F8YV59</accession>
<organism evidence="1">
    <name type="scientific">marine sediment metagenome</name>
    <dbReference type="NCBI Taxonomy" id="412755"/>
    <lineage>
        <taxon>unclassified sequences</taxon>
        <taxon>metagenomes</taxon>
        <taxon>ecological metagenomes</taxon>
    </lineage>
</organism>
<name>A0A0F8YV59_9ZZZZ</name>
<evidence type="ECO:0000313" key="1">
    <source>
        <dbReference type="EMBL" id="KKK57944.1"/>
    </source>
</evidence>
<protein>
    <submittedName>
        <fullName evidence="1">Uncharacterized protein</fullName>
    </submittedName>
</protein>
<comment type="caution">
    <text evidence="1">The sequence shown here is derived from an EMBL/GenBank/DDBJ whole genome shotgun (WGS) entry which is preliminary data.</text>
</comment>
<feature type="non-terminal residue" evidence="1">
    <location>
        <position position="1"/>
    </location>
</feature>
<dbReference type="EMBL" id="LAZR01064224">
    <property type="protein sequence ID" value="KKK57944.1"/>
    <property type="molecule type" value="Genomic_DNA"/>
</dbReference>
<reference evidence="1" key="1">
    <citation type="journal article" date="2015" name="Nature">
        <title>Complex archaea that bridge the gap between prokaryotes and eukaryotes.</title>
        <authorList>
            <person name="Spang A."/>
            <person name="Saw J.H."/>
            <person name="Jorgensen S.L."/>
            <person name="Zaremba-Niedzwiedzka K."/>
            <person name="Martijn J."/>
            <person name="Lind A.E."/>
            <person name="van Eijk R."/>
            <person name="Schleper C."/>
            <person name="Guy L."/>
            <person name="Ettema T.J."/>
        </authorList>
    </citation>
    <scope>NUCLEOTIDE SEQUENCE</scope>
</reference>
<dbReference type="AlphaFoldDB" id="A0A0F8YV59"/>
<sequence>LREIENRNEKLAITVRTAIVKSITSSRETYR</sequence>
<gene>
    <name evidence="1" type="ORF">LCGC14_3049370</name>
</gene>
<proteinExistence type="predicted"/>